<comment type="caution">
    <text evidence="4">The sequence shown here is derived from an EMBL/GenBank/DDBJ whole genome shotgun (WGS) entry which is preliminary data.</text>
</comment>
<dbReference type="AlphaFoldDB" id="A0A179EWT2"/>
<feature type="transmembrane region" description="Helical" evidence="2">
    <location>
        <begin position="78"/>
        <end position="99"/>
    </location>
</feature>
<dbReference type="Pfam" id="PF24802">
    <property type="entry name" value="DUF7703"/>
    <property type="match status" value="1"/>
</dbReference>
<dbReference type="GeneID" id="28856746"/>
<gene>
    <name evidence="4" type="ORF">VFPPC_14989</name>
</gene>
<feature type="transmembrane region" description="Helical" evidence="2">
    <location>
        <begin position="48"/>
        <end position="72"/>
    </location>
</feature>
<feature type="transmembrane region" description="Helical" evidence="2">
    <location>
        <begin position="199"/>
        <end position="221"/>
    </location>
</feature>
<evidence type="ECO:0000256" key="1">
    <source>
        <dbReference type="SAM" id="MobiDB-lite"/>
    </source>
</evidence>
<feature type="compositionally biased region" description="Low complexity" evidence="1">
    <location>
        <begin position="274"/>
        <end position="285"/>
    </location>
</feature>
<proteinExistence type="predicted"/>
<evidence type="ECO:0000313" key="4">
    <source>
        <dbReference type="EMBL" id="OAQ57480.1"/>
    </source>
</evidence>
<keyword evidence="5" id="KW-1185">Reference proteome</keyword>
<keyword evidence="2" id="KW-0472">Membrane</keyword>
<sequence>MGYLTDMRLRGVDGLGLLPTILLSISLYAVIELNCIILATFKTQKSLYFWSFVVATNGIAPYSIGTLLMNVLRSDNPALYVTLIAIGWVAMVTGQSLVLYSRLHLVVRSQLCLRIVLTMIIIDIFILHVPNIVLLYGSNIISSPGLIFAHGIYEKIQVTGFALQELIISGLYIKNSLAIFSVQDCLNDKATRKMRNHLIWVNVIIILLDIAIIFLEAVYLYDIETALRPFVYSVKLKMEFGILNRLVELARGGHLKRSNFELVHSGANAEIRLNSSNGQTSNQGSLHCNGNFGGR</sequence>
<organism evidence="4 5">
    <name type="scientific">Pochonia chlamydosporia 170</name>
    <dbReference type="NCBI Taxonomy" id="1380566"/>
    <lineage>
        <taxon>Eukaryota</taxon>
        <taxon>Fungi</taxon>
        <taxon>Dikarya</taxon>
        <taxon>Ascomycota</taxon>
        <taxon>Pezizomycotina</taxon>
        <taxon>Sordariomycetes</taxon>
        <taxon>Hypocreomycetidae</taxon>
        <taxon>Hypocreales</taxon>
        <taxon>Clavicipitaceae</taxon>
        <taxon>Pochonia</taxon>
    </lineage>
</organism>
<feature type="transmembrane region" description="Helical" evidence="2">
    <location>
        <begin position="135"/>
        <end position="153"/>
    </location>
</feature>
<accession>A0A179EWT2</accession>
<reference evidence="4 5" key="1">
    <citation type="journal article" date="2016" name="PLoS Pathog.">
        <title>Biosynthesis of antibiotic leucinostatins in bio-control fungus Purpureocillium lilacinum and their inhibition on phytophthora revealed by genome mining.</title>
        <authorList>
            <person name="Wang G."/>
            <person name="Liu Z."/>
            <person name="Lin R."/>
            <person name="Li E."/>
            <person name="Mao Z."/>
            <person name="Ling J."/>
            <person name="Yang Y."/>
            <person name="Yin W.B."/>
            <person name="Xie B."/>
        </authorList>
    </citation>
    <scope>NUCLEOTIDE SEQUENCE [LARGE SCALE GENOMIC DNA]</scope>
    <source>
        <strain evidence="4">170</strain>
    </source>
</reference>
<dbReference type="Proteomes" id="UP000078397">
    <property type="component" value="Unassembled WGS sequence"/>
</dbReference>
<feature type="domain" description="DUF7703" evidence="3">
    <location>
        <begin position="25"/>
        <end position="251"/>
    </location>
</feature>
<evidence type="ECO:0000256" key="2">
    <source>
        <dbReference type="SAM" id="Phobius"/>
    </source>
</evidence>
<evidence type="ECO:0000313" key="5">
    <source>
        <dbReference type="Proteomes" id="UP000078397"/>
    </source>
</evidence>
<protein>
    <recommendedName>
        <fullName evidence="3">DUF7703 domain-containing protein</fullName>
    </recommendedName>
</protein>
<dbReference type="PANTHER" id="PTHR37013:SF6">
    <property type="entry name" value="INTEGRAL MEMBRANE PROTEIN"/>
    <property type="match status" value="1"/>
</dbReference>
<dbReference type="OrthoDB" id="405906at2759"/>
<dbReference type="InterPro" id="IPR056120">
    <property type="entry name" value="DUF7703"/>
</dbReference>
<keyword evidence="2" id="KW-0812">Transmembrane</keyword>
<dbReference type="KEGG" id="pchm:VFPPC_14989"/>
<feature type="transmembrane region" description="Helical" evidence="2">
    <location>
        <begin position="111"/>
        <end position="129"/>
    </location>
</feature>
<keyword evidence="2" id="KW-1133">Transmembrane helix</keyword>
<evidence type="ECO:0000259" key="3">
    <source>
        <dbReference type="Pfam" id="PF24802"/>
    </source>
</evidence>
<dbReference type="PANTHER" id="PTHR37013">
    <property type="entry name" value="INTEGRAL MEMBRANE PROTEIN (AFU_ORTHOLOGUE AFUA_1G05950)-RELATED"/>
    <property type="match status" value="1"/>
</dbReference>
<dbReference type="RefSeq" id="XP_018135797.1">
    <property type="nucleotide sequence ID" value="XM_018292752.1"/>
</dbReference>
<feature type="region of interest" description="Disordered" evidence="1">
    <location>
        <begin position="274"/>
        <end position="295"/>
    </location>
</feature>
<name>A0A179EWT2_METCM</name>
<feature type="transmembrane region" description="Helical" evidence="2">
    <location>
        <begin position="20"/>
        <end position="41"/>
    </location>
</feature>
<dbReference type="EMBL" id="LSBJ02000030">
    <property type="protein sequence ID" value="OAQ57480.1"/>
    <property type="molecule type" value="Genomic_DNA"/>
</dbReference>